<organism evidence="2 3">
    <name type="scientific">Caldimonas brevitalea</name>
    <dbReference type="NCBI Taxonomy" id="413882"/>
    <lineage>
        <taxon>Bacteria</taxon>
        <taxon>Pseudomonadati</taxon>
        <taxon>Pseudomonadota</taxon>
        <taxon>Betaproteobacteria</taxon>
        <taxon>Burkholderiales</taxon>
        <taxon>Sphaerotilaceae</taxon>
        <taxon>Caldimonas</taxon>
    </lineage>
</organism>
<accession>A0A0G3BL84</accession>
<dbReference type="NCBIfam" id="NF033429">
    <property type="entry name" value="ImuA_translesion"/>
    <property type="match status" value="1"/>
</dbReference>
<dbReference type="AlphaFoldDB" id="A0A0G3BL84"/>
<dbReference type="OrthoDB" id="9811176at2"/>
<evidence type="ECO:0000313" key="3">
    <source>
        <dbReference type="Proteomes" id="UP000035352"/>
    </source>
</evidence>
<evidence type="ECO:0000256" key="1">
    <source>
        <dbReference type="SAM" id="MobiDB-lite"/>
    </source>
</evidence>
<sequence length="269" mass="28793">MTPDLLPSASTPTSDPDPAPPRLPPSVAAALWRGDELGGSARRTVPSGYDDLDRELPGGGWPAGVVVELLQAQPCVGEWRLLMPVLGRLAAEHRPIWLVGAPHLPYLPGLRAAAGLTEQHLIRVCADTPAQRLWATEQGVKAQGLGAVLAWLPQARPEQVRRLQACAAQSDTLVFLMRPAAVQREASASPLRLQVQLGDAWSLQVRLLKRRGPCHEGVLVLPSVPSQLAPVVAARLRPSVHRRLEPAHAVLGGLDSLPAVRSSELESAH</sequence>
<dbReference type="Gene3D" id="3.40.50.300">
    <property type="entry name" value="P-loop containing nucleotide triphosphate hydrolases"/>
    <property type="match status" value="1"/>
</dbReference>
<dbReference type="STRING" id="413882.AAW51_3533"/>
<dbReference type="Proteomes" id="UP000035352">
    <property type="component" value="Chromosome"/>
</dbReference>
<proteinExistence type="predicted"/>
<dbReference type="RefSeq" id="WP_047195643.1">
    <property type="nucleotide sequence ID" value="NZ_CP011371.1"/>
</dbReference>
<feature type="region of interest" description="Disordered" evidence="1">
    <location>
        <begin position="1"/>
        <end position="26"/>
    </location>
</feature>
<reference evidence="2 3" key="1">
    <citation type="submission" date="2015-05" db="EMBL/GenBank/DDBJ databases">
        <authorList>
            <person name="Tang B."/>
            <person name="Yu Y."/>
        </authorList>
    </citation>
    <scope>NUCLEOTIDE SEQUENCE [LARGE SCALE GENOMIC DNA]</scope>
    <source>
        <strain evidence="2 3">DSM 7029</strain>
    </source>
</reference>
<feature type="compositionally biased region" description="Pro residues" evidence="1">
    <location>
        <begin position="15"/>
        <end position="24"/>
    </location>
</feature>
<dbReference type="KEGG" id="pbh:AAW51_3533"/>
<dbReference type="EMBL" id="CP011371">
    <property type="protein sequence ID" value="AKJ30224.1"/>
    <property type="molecule type" value="Genomic_DNA"/>
</dbReference>
<evidence type="ECO:0000313" key="2">
    <source>
        <dbReference type="EMBL" id="AKJ30224.1"/>
    </source>
</evidence>
<dbReference type="InterPro" id="IPR027417">
    <property type="entry name" value="P-loop_NTPase"/>
</dbReference>
<gene>
    <name evidence="2" type="ORF">AAW51_3533</name>
</gene>
<dbReference type="SUPFAM" id="SSF52540">
    <property type="entry name" value="P-loop containing nucleoside triphosphate hydrolases"/>
    <property type="match status" value="1"/>
</dbReference>
<protein>
    <recommendedName>
        <fullName evidence="4">Translesion DNA synthesis-associated protein ImuA</fullName>
    </recommendedName>
</protein>
<keyword evidence="3" id="KW-1185">Reference proteome</keyword>
<name>A0A0G3BL84_9BURK</name>
<feature type="compositionally biased region" description="Low complexity" evidence="1">
    <location>
        <begin position="1"/>
        <end position="14"/>
    </location>
</feature>
<dbReference type="InterPro" id="IPR047610">
    <property type="entry name" value="ImuA_translesion"/>
</dbReference>
<evidence type="ECO:0008006" key="4">
    <source>
        <dbReference type="Google" id="ProtNLM"/>
    </source>
</evidence>